<proteinExistence type="predicted"/>
<evidence type="ECO:0000313" key="1">
    <source>
        <dbReference type="EMBL" id="KAH8006077.1"/>
    </source>
</evidence>
<name>A0ACB8FL75_9SAUR</name>
<reference evidence="1" key="1">
    <citation type="submission" date="2021-08" db="EMBL/GenBank/DDBJ databases">
        <title>The first chromosome-level gecko genome reveals the dynamic sex chromosomes of Neotropical dwarf geckos (Sphaerodactylidae: Sphaerodactylus).</title>
        <authorList>
            <person name="Pinto B.J."/>
            <person name="Keating S.E."/>
            <person name="Gamble T."/>
        </authorList>
    </citation>
    <scope>NUCLEOTIDE SEQUENCE</scope>
    <source>
        <strain evidence="1">TG3544</strain>
    </source>
</reference>
<dbReference type="Proteomes" id="UP000827872">
    <property type="component" value="Linkage Group LG04"/>
</dbReference>
<accession>A0ACB8FL75</accession>
<sequence length="103" mass="11748">MTKRHFCLGGGTSRTSGSDGKNALGPFLIWMLRKCFFLTHQRETDNRVQANSWKTIPPYGKLKPFFTCLEELNNPSARLQPALSERQRFICEGTGWDETHSSI</sequence>
<keyword evidence="2" id="KW-1185">Reference proteome</keyword>
<evidence type="ECO:0000313" key="2">
    <source>
        <dbReference type="Proteomes" id="UP000827872"/>
    </source>
</evidence>
<dbReference type="EMBL" id="CM037617">
    <property type="protein sequence ID" value="KAH8006077.1"/>
    <property type="molecule type" value="Genomic_DNA"/>
</dbReference>
<protein>
    <submittedName>
        <fullName evidence="1">Uncharacterized protein</fullName>
    </submittedName>
</protein>
<organism evidence="1 2">
    <name type="scientific">Sphaerodactylus townsendi</name>
    <dbReference type="NCBI Taxonomy" id="933632"/>
    <lineage>
        <taxon>Eukaryota</taxon>
        <taxon>Metazoa</taxon>
        <taxon>Chordata</taxon>
        <taxon>Craniata</taxon>
        <taxon>Vertebrata</taxon>
        <taxon>Euteleostomi</taxon>
        <taxon>Lepidosauria</taxon>
        <taxon>Squamata</taxon>
        <taxon>Bifurcata</taxon>
        <taxon>Gekkota</taxon>
        <taxon>Sphaerodactylidae</taxon>
        <taxon>Sphaerodactylus</taxon>
    </lineage>
</organism>
<comment type="caution">
    <text evidence="1">The sequence shown here is derived from an EMBL/GenBank/DDBJ whole genome shotgun (WGS) entry which is preliminary data.</text>
</comment>
<gene>
    <name evidence="1" type="ORF">K3G42_031928</name>
</gene>